<feature type="compositionally biased region" description="Basic and acidic residues" evidence="1">
    <location>
        <begin position="1"/>
        <end position="12"/>
    </location>
</feature>
<evidence type="ECO:0000256" key="1">
    <source>
        <dbReference type="SAM" id="MobiDB-lite"/>
    </source>
</evidence>
<dbReference type="AlphaFoldDB" id="A0AAN8XMD6"/>
<organism evidence="2 3">
    <name type="scientific">Polyplax serrata</name>
    <name type="common">Common mouse louse</name>
    <dbReference type="NCBI Taxonomy" id="468196"/>
    <lineage>
        <taxon>Eukaryota</taxon>
        <taxon>Metazoa</taxon>
        <taxon>Ecdysozoa</taxon>
        <taxon>Arthropoda</taxon>
        <taxon>Hexapoda</taxon>
        <taxon>Insecta</taxon>
        <taxon>Pterygota</taxon>
        <taxon>Neoptera</taxon>
        <taxon>Paraneoptera</taxon>
        <taxon>Psocodea</taxon>
        <taxon>Troctomorpha</taxon>
        <taxon>Phthiraptera</taxon>
        <taxon>Anoplura</taxon>
        <taxon>Polyplacidae</taxon>
        <taxon>Polyplax</taxon>
    </lineage>
</organism>
<accession>A0AAN8XMD6</accession>
<gene>
    <name evidence="2" type="ORF">RUM43_005001</name>
</gene>
<sequence>MIKVLRNAENDKKRRKKCKGNDVNRTNKMNFREKALGEACPSPMIKRNGRGNERKKKLNVKWDSKNGCKLLKNTVTRRRKEGEEVEQVEKKNYNYMLRSAMKTRSKKKREPFEIKEGDEKGQARPGRRERH</sequence>
<evidence type="ECO:0000313" key="3">
    <source>
        <dbReference type="Proteomes" id="UP001372834"/>
    </source>
</evidence>
<feature type="compositionally biased region" description="Basic and acidic residues" evidence="1">
    <location>
        <begin position="110"/>
        <end position="122"/>
    </location>
</feature>
<protein>
    <submittedName>
        <fullName evidence="2">Uncharacterized protein</fullName>
    </submittedName>
</protein>
<proteinExistence type="predicted"/>
<comment type="caution">
    <text evidence="2">The sequence shown here is derived from an EMBL/GenBank/DDBJ whole genome shotgun (WGS) entry which is preliminary data.</text>
</comment>
<evidence type="ECO:0000313" key="2">
    <source>
        <dbReference type="EMBL" id="KAK6643494.1"/>
    </source>
</evidence>
<feature type="region of interest" description="Disordered" evidence="1">
    <location>
        <begin position="1"/>
        <end position="25"/>
    </location>
</feature>
<dbReference type="EMBL" id="JAWJWE010000002">
    <property type="protein sequence ID" value="KAK6643494.1"/>
    <property type="molecule type" value="Genomic_DNA"/>
</dbReference>
<name>A0AAN8XMD6_POLSC</name>
<reference evidence="2 3" key="1">
    <citation type="submission" date="2023-10" db="EMBL/GenBank/DDBJ databases">
        <title>Genomes of two closely related lineages of the louse Polyplax serrata with different host specificities.</title>
        <authorList>
            <person name="Martinu J."/>
            <person name="Tarabai H."/>
            <person name="Stefka J."/>
            <person name="Hypsa V."/>
        </authorList>
    </citation>
    <scope>NUCLEOTIDE SEQUENCE [LARGE SCALE GENOMIC DNA]</scope>
    <source>
        <strain evidence="2">HR10_N</strain>
    </source>
</reference>
<dbReference type="Proteomes" id="UP001372834">
    <property type="component" value="Unassembled WGS sequence"/>
</dbReference>
<feature type="region of interest" description="Disordered" evidence="1">
    <location>
        <begin position="99"/>
        <end position="131"/>
    </location>
</feature>